<evidence type="ECO:0000259" key="5">
    <source>
        <dbReference type="Pfam" id="PF13407"/>
    </source>
</evidence>
<dbReference type="STRING" id="1250539.Ga0080574_TMP810"/>
<dbReference type="RefSeq" id="WP_076695442.1">
    <property type="nucleotide sequence ID" value="NZ_CP015093.1"/>
</dbReference>
<dbReference type="GO" id="GO:0030313">
    <property type="term" value="C:cell envelope"/>
    <property type="evidence" value="ECO:0007669"/>
    <property type="project" value="UniProtKB-SubCell"/>
</dbReference>
<comment type="similarity">
    <text evidence="2">Belongs to the bacterial solute-binding protein 2 family.</text>
</comment>
<feature type="domain" description="Periplasmic binding protein" evidence="5">
    <location>
        <begin position="34"/>
        <end position="288"/>
    </location>
</feature>
<sequence length="326" mass="33859" precursor="true">MKKDLKTWLAKGSATAAALLMTASAVAADGKTLGVSMPILAGPWYTAILYGVETKAEELGYEVVVLDAGGYSNIDRQLSQVQNLITQQVDAILVDPANPSAFNGVAREARGAGIPLIGVSSPIVASDVPPDGAVSSSHCTLGEMMADGAEAVLPEGGTIGVLAGPGGAFWAEERLRCFKENTADSGIEIVASLSTEQDVATALTTANDIIQRFPDVSMLYAADDTYGVGAARAVQQAGKCGEIKVLFAVLGEAAQDLMEQGCVDYVVAQKPVTIGAQSVDLADKLISGSAEHGAVRTISPVAVYPENLAEIDLTEIRQPKGWRPKN</sequence>
<dbReference type="PANTHER" id="PTHR46847:SF1">
    <property type="entry name" value="D-ALLOSE-BINDING PERIPLASMIC PROTEIN-RELATED"/>
    <property type="match status" value="1"/>
</dbReference>
<feature type="chain" id="PRO_5010176995" evidence="4">
    <location>
        <begin position="28"/>
        <end position="326"/>
    </location>
</feature>
<evidence type="ECO:0000256" key="3">
    <source>
        <dbReference type="ARBA" id="ARBA00022729"/>
    </source>
</evidence>
<evidence type="ECO:0000313" key="6">
    <source>
        <dbReference type="EMBL" id="APZ51144.1"/>
    </source>
</evidence>
<dbReference type="SUPFAM" id="SSF53822">
    <property type="entry name" value="Periplasmic binding protein-like I"/>
    <property type="match status" value="1"/>
</dbReference>
<dbReference type="GO" id="GO:0030246">
    <property type="term" value="F:carbohydrate binding"/>
    <property type="evidence" value="ECO:0007669"/>
    <property type="project" value="UniProtKB-ARBA"/>
</dbReference>
<evidence type="ECO:0000256" key="1">
    <source>
        <dbReference type="ARBA" id="ARBA00004196"/>
    </source>
</evidence>
<evidence type="ECO:0000256" key="4">
    <source>
        <dbReference type="SAM" id="SignalP"/>
    </source>
</evidence>
<dbReference type="Pfam" id="PF13407">
    <property type="entry name" value="Peripla_BP_4"/>
    <property type="match status" value="1"/>
</dbReference>
<accession>A0A1P8UP02</accession>
<evidence type="ECO:0000256" key="2">
    <source>
        <dbReference type="ARBA" id="ARBA00007639"/>
    </source>
</evidence>
<name>A0A1P8UP02_9RHOB</name>
<dbReference type="Gene3D" id="3.40.50.2300">
    <property type="match status" value="2"/>
</dbReference>
<keyword evidence="7" id="KW-1185">Reference proteome</keyword>
<evidence type="ECO:0000313" key="7">
    <source>
        <dbReference type="Proteomes" id="UP000187059"/>
    </source>
</evidence>
<dbReference type="PANTHER" id="PTHR46847">
    <property type="entry name" value="D-ALLOSE-BINDING PERIPLASMIC PROTEIN-RELATED"/>
    <property type="match status" value="1"/>
</dbReference>
<organism evidence="6 7">
    <name type="scientific">Salipiger abyssi</name>
    <dbReference type="NCBI Taxonomy" id="1250539"/>
    <lineage>
        <taxon>Bacteria</taxon>
        <taxon>Pseudomonadati</taxon>
        <taxon>Pseudomonadota</taxon>
        <taxon>Alphaproteobacteria</taxon>
        <taxon>Rhodobacterales</taxon>
        <taxon>Roseobacteraceae</taxon>
        <taxon>Salipiger</taxon>
    </lineage>
</organism>
<dbReference type="InterPro" id="IPR028082">
    <property type="entry name" value="Peripla_BP_I"/>
</dbReference>
<protein>
    <submittedName>
        <fullName evidence="6">Monosaccharide ABC transporter substrate-binding protein</fullName>
    </submittedName>
</protein>
<feature type="signal peptide" evidence="4">
    <location>
        <begin position="1"/>
        <end position="27"/>
    </location>
</feature>
<dbReference type="EMBL" id="CP015093">
    <property type="protein sequence ID" value="APZ51144.1"/>
    <property type="molecule type" value="Genomic_DNA"/>
</dbReference>
<comment type="subcellular location">
    <subcellularLocation>
        <location evidence="1">Cell envelope</location>
    </subcellularLocation>
</comment>
<dbReference type="InterPro" id="IPR025997">
    <property type="entry name" value="SBP_2_dom"/>
</dbReference>
<dbReference type="Proteomes" id="UP000187059">
    <property type="component" value="Chromosome"/>
</dbReference>
<reference evidence="6 7" key="1">
    <citation type="submission" date="2016-04" db="EMBL/GenBank/DDBJ databases">
        <title>Deep-sea bacteria in the southern Pacific.</title>
        <authorList>
            <person name="Tang K."/>
        </authorList>
    </citation>
    <scope>NUCLEOTIDE SEQUENCE [LARGE SCALE GENOMIC DNA]</scope>
    <source>
        <strain evidence="6 7">JLT2014</strain>
    </source>
</reference>
<dbReference type="AlphaFoldDB" id="A0A1P8UP02"/>
<dbReference type="KEGG" id="paby:Ga0080574_TMP810"/>
<keyword evidence="3 4" id="KW-0732">Signal</keyword>
<proteinExistence type="inferred from homology"/>
<gene>
    <name evidence="6" type="ORF">Ga0080574_TMP810</name>
</gene>